<name>A0A6L6G9F9_STRUB</name>
<protein>
    <submittedName>
        <fullName evidence="1">Ribosome-binding factor A</fullName>
    </submittedName>
</protein>
<evidence type="ECO:0000313" key="1">
    <source>
        <dbReference type="EMBL" id="MTD02104.1"/>
    </source>
</evidence>
<reference evidence="1 2" key="1">
    <citation type="submission" date="2019-11" db="EMBL/GenBank/DDBJ databases">
        <title>Streptococcus uberis isolated from clinical mastitis cases on a southeastern Queensland dairy.</title>
        <authorList>
            <person name="Workentine M.L."/>
            <person name="Price R."/>
            <person name="Olchowy T."/>
        </authorList>
    </citation>
    <scope>NUCLEOTIDE SEQUENCE [LARGE SCALE GENOMIC DNA]</scope>
    <source>
        <strain evidence="1 2">OLC4459-A17</strain>
    </source>
</reference>
<dbReference type="EMBL" id="WLXI01000052">
    <property type="protein sequence ID" value="MTD02104.1"/>
    <property type="molecule type" value="Genomic_DNA"/>
</dbReference>
<dbReference type="AlphaFoldDB" id="A0A6L6G9F9"/>
<sequence length="181" mass="21672">MKNIQEDFFPTLDYIEQVDLRYPDLEDNEYIVRLAYLNVENGNKTLHQLDEAPTEELNLLSHKVSEIAMNFSKIKTMYELFCYDVSSFINFIEKNNCDTDQIKESQINRYMLHLLSSGKLFVDFNENQIKNKYGEKSNEFLKFHRLASRQFDTNFSYRFCYYLRNYTQHIGCLLYTSPSPR</sequence>
<gene>
    <name evidence="1" type="ORF">GKS16_07475</name>
</gene>
<dbReference type="Proteomes" id="UP000483839">
    <property type="component" value="Unassembled WGS sequence"/>
</dbReference>
<proteinExistence type="predicted"/>
<evidence type="ECO:0000313" key="2">
    <source>
        <dbReference type="Proteomes" id="UP000483839"/>
    </source>
</evidence>
<accession>A0A6L6G9F9</accession>
<organism evidence="1 2">
    <name type="scientific">Streptococcus uberis</name>
    <dbReference type="NCBI Taxonomy" id="1349"/>
    <lineage>
        <taxon>Bacteria</taxon>
        <taxon>Bacillati</taxon>
        <taxon>Bacillota</taxon>
        <taxon>Bacilli</taxon>
        <taxon>Lactobacillales</taxon>
        <taxon>Streptococcaceae</taxon>
        <taxon>Streptococcus</taxon>
    </lineage>
</organism>
<feature type="non-terminal residue" evidence="1">
    <location>
        <position position="181"/>
    </location>
</feature>
<comment type="caution">
    <text evidence="1">The sequence shown here is derived from an EMBL/GenBank/DDBJ whole genome shotgun (WGS) entry which is preliminary data.</text>
</comment>